<evidence type="ECO:0000256" key="1">
    <source>
        <dbReference type="SAM" id="MobiDB-lite"/>
    </source>
</evidence>
<keyword evidence="2" id="KW-0067">ATP-binding</keyword>
<proteinExistence type="predicted"/>
<gene>
    <name evidence="2" type="ORF">AVDCRST_MAG89-4723</name>
</gene>
<reference evidence="2" key="1">
    <citation type="submission" date="2020-02" db="EMBL/GenBank/DDBJ databases">
        <authorList>
            <person name="Meier V. D."/>
        </authorList>
    </citation>
    <scope>NUCLEOTIDE SEQUENCE</scope>
    <source>
        <strain evidence="2">AVDCRST_MAG89</strain>
    </source>
</reference>
<feature type="non-terminal residue" evidence="2">
    <location>
        <position position="249"/>
    </location>
</feature>
<feature type="region of interest" description="Disordered" evidence="1">
    <location>
        <begin position="114"/>
        <end position="249"/>
    </location>
</feature>
<feature type="region of interest" description="Disordered" evidence="1">
    <location>
        <begin position="1"/>
        <end position="86"/>
    </location>
</feature>
<protein>
    <submittedName>
        <fullName evidence="2">Efflux ABC transporter, ATP-binding protein</fullName>
    </submittedName>
</protein>
<dbReference type="EMBL" id="CADCTV010000994">
    <property type="protein sequence ID" value="CAA9372666.1"/>
    <property type="molecule type" value="Genomic_DNA"/>
</dbReference>
<feature type="compositionally biased region" description="Low complexity" evidence="1">
    <location>
        <begin position="117"/>
        <end position="131"/>
    </location>
</feature>
<feature type="compositionally biased region" description="Basic and acidic residues" evidence="1">
    <location>
        <begin position="43"/>
        <end position="54"/>
    </location>
</feature>
<feature type="compositionally biased region" description="Basic and acidic residues" evidence="1">
    <location>
        <begin position="132"/>
        <end position="144"/>
    </location>
</feature>
<feature type="compositionally biased region" description="Basic residues" evidence="1">
    <location>
        <begin position="1"/>
        <end position="10"/>
    </location>
</feature>
<dbReference type="GO" id="GO:0005524">
    <property type="term" value="F:ATP binding"/>
    <property type="evidence" value="ECO:0007669"/>
    <property type="project" value="UniProtKB-KW"/>
</dbReference>
<name>A0A6J4MYH9_9BACT</name>
<keyword evidence="2" id="KW-0547">Nucleotide-binding</keyword>
<accession>A0A6J4MYH9</accession>
<sequence length="249" mass="25953">ERGRARGAHRRAAENVRRQGGGRLAGPADRPRRGLRAAGAQRVGKDDHHPHALRADAAQLGHGHHRGARRGARAGKGAAVHRLHVPEVRPVRRHDGGREPPLLCLGLRTRGPRARAAHGPAAGRAGAGAARPADDGNAQRRVEAARGPGLRHGPSPAHAVPGRAHGGGGPGRAAPVLADHPPARRGGHHHPRHHALHGRGGAVPPHRLPVAQPADRARHAGGNRRAVRPAQPRGRLHRAAAPRRGGAGM</sequence>
<feature type="non-terminal residue" evidence="2">
    <location>
        <position position="1"/>
    </location>
</feature>
<organism evidence="2">
    <name type="scientific">uncultured Gemmatimonadota bacterium</name>
    <dbReference type="NCBI Taxonomy" id="203437"/>
    <lineage>
        <taxon>Bacteria</taxon>
        <taxon>Pseudomonadati</taxon>
        <taxon>Gemmatimonadota</taxon>
        <taxon>environmental samples</taxon>
    </lineage>
</organism>
<feature type="compositionally biased region" description="Basic residues" evidence="1">
    <location>
        <begin position="183"/>
        <end position="197"/>
    </location>
</feature>
<dbReference type="AlphaFoldDB" id="A0A6J4MYH9"/>
<evidence type="ECO:0000313" key="2">
    <source>
        <dbReference type="EMBL" id="CAA9372666.1"/>
    </source>
</evidence>
<feature type="compositionally biased region" description="Basic residues" evidence="1">
    <location>
        <begin position="62"/>
        <end position="83"/>
    </location>
</feature>